<reference evidence="1 2" key="1">
    <citation type="submission" date="2019-12" db="EMBL/GenBank/DDBJ databases">
        <title>Rhizobium genotypes associated with high levels of biological nitrogen fixation by grain legumes in a temperate-maritime cropping system.</title>
        <authorList>
            <person name="Maluk M."/>
            <person name="Francesc Ferrando Molina F."/>
            <person name="Lopez Del Egido L."/>
            <person name="Lafos M."/>
            <person name="Langarica-Fuentes A."/>
            <person name="Gebre Yohannes G."/>
            <person name="Young M.W."/>
            <person name="Martin P."/>
            <person name="Gantlett R."/>
            <person name="Kenicer G."/>
            <person name="Hawes C."/>
            <person name="Begg G.S."/>
            <person name="Quilliam R.S."/>
            <person name="Squire G.R."/>
            <person name="Poole P.S."/>
            <person name="Young P.W."/>
            <person name="Iannetta P.M."/>
            <person name="James E.K."/>
        </authorList>
    </citation>
    <scope>NUCLEOTIDE SEQUENCE [LARGE SCALE GENOMIC DNA]</scope>
    <source>
        <strain evidence="1 2">JHI54</strain>
    </source>
</reference>
<evidence type="ECO:0000313" key="1">
    <source>
        <dbReference type="EMBL" id="NEK17620.1"/>
    </source>
</evidence>
<dbReference type="RefSeq" id="WP_164048184.1">
    <property type="nucleotide sequence ID" value="NZ_WUFV01000014.1"/>
</dbReference>
<dbReference type="EMBL" id="WUFV01000014">
    <property type="protein sequence ID" value="NEK17620.1"/>
    <property type="molecule type" value="Genomic_DNA"/>
</dbReference>
<dbReference type="Proteomes" id="UP000471705">
    <property type="component" value="Unassembled WGS sequence"/>
</dbReference>
<evidence type="ECO:0000313" key="2">
    <source>
        <dbReference type="Proteomes" id="UP000471705"/>
    </source>
</evidence>
<proteinExistence type="predicted"/>
<organism evidence="1 2">
    <name type="scientific">Rhizobium leguminosarum</name>
    <dbReference type="NCBI Taxonomy" id="384"/>
    <lineage>
        <taxon>Bacteria</taxon>
        <taxon>Pseudomonadati</taxon>
        <taxon>Pseudomonadota</taxon>
        <taxon>Alphaproteobacteria</taxon>
        <taxon>Hyphomicrobiales</taxon>
        <taxon>Rhizobiaceae</taxon>
        <taxon>Rhizobium/Agrobacterium group</taxon>
        <taxon>Rhizobium</taxon>
    </lineage>
</organism>
<dbReference type="AlphaFoldDB" id="A0A7K3VK89"/>
<comment type="caution">
    <text evidence="1">The sequence shown here is derived from an EMBL/GenBank/DDBJ whole genome shotgun (WGS) entry which is preliminary data.</text>
</comment>
<gene>
    <name evidence="1" type="ORF">GR257_22600</name>
</gene>
<name>A0A7K3VK89_RHILE</name>
<protein>
    <submittedName>
        <fullName evidence="1">Uncharacterized protein</fullName>
    </submittedName>
</protein>
<accession>A0A7K3VK89</accession>
<sequence length="98" mass="10827">MGRGDLFSQELRKTRSGPFCFEKKLSRSWVEGPPVRFSWPDGNKALRDIVAVPQSFFCAFFHLGPVSIVSTAAAAKIYCAAQHSAAFVDFHFNTNGLS</sequence>